<accession>A0A833ZVS6</accession>
<reference evidence="2 3" key="1">
    <citation type="journal article" date="2020" name="Nature">
        <title>Six reference-quality genomes reveal evolution of bat adaptations.</title>
        <authorList>
            <person name="Jebb D."/>
            <person name="Huang Z."/>
            <person name="Pippel M."/>
            <person name="Hughes G.M."/>
            <person name="Lavrichenko K."/>
            <person name="Devanna P."/>
            <person name="Winkler S."/>
            <person name="Jermiin L.S."/>
            <person name="Skirmuntt E.C."/>
            <person name="Katzourakis A."/>
            <person name="Burkitt-Gray L."/>
            <person name="Ray D.A."/>
            <person name="Sullivan K.A.M."/>
            <person name="Roscito J.G."/>
            <person name="Kirilenko B.M."/>
            <person name="Davalos L.M."/>
            <person name="Corthals A.P."/>
            <person name="Power M.L."/>
            <person name="Jones G."/>
            <person name="Ransome R.D."/>
            <person name="Dechmann D.K.N."/>
            <person name="Locatelli A.G."/>
            <person name="Puechmaille S.J."/>
            <person name="Fedrigo O."/>
            <person name="Jarvis E.D."/>
            <person name="Hiller M."/>
            <person name="Vernes S.C."/>
            <person name="Myers E.W."/>
            <person name="Teeling E.C."/>
        </authorList>
    </citation>
    <scope>NUCLEOTIDE SEQUENCE [LARGE SCALE GENOMIC DNA]</scope>
    <source>
        <strain evidence="2">Bat1K_MPI-CBG_1</strain>
    </source>
</reference>
<feature type="region of interest" description="Disordered" evidence="1">
    <location>
        <begin position="148"/>
        <end position="171"/>
    </location>
</feature>
<dbReference type="EMBL" id="JABVXQ010000007">
    <property type="protein sequence ID" value="KAF6099938.1"/>
    <property type="molecule type" value="Genomic_DNA"/>
</dbReference>
<proteinExistence type="predicted"/>
<organism evidence="2 3">
    <name type="scientific">Phyllostomus discolor</name>
    <name type="common">pale spear-nosed bat</name>
    <dbReference type="NCBI Taxonomy" id="89673"/>
    <lineage>
        <taxon>Eukaryota</taxon>
        <taxon>Metazoa</taxon>
        <taxon>Chordata</taxon>
        <taxon>Craniata</taxon>
        <taxon>Vertebrata</taxon>
        <taxon>Euteleostomi</taxon>
        <taxon>Mammalia</taxon>
        <taxon>Eutheria</taxon>
        <taxon>Laurasiatheria</taxon>
        <taxon>Chiroptera</taxon>
        <taxon>Yangochiroptera</taxon>
        <taxon>Phyllostomidae</taxon>
        <taxon>Phyllostominae</taxon>
        <taxon>Phyllostomus</taxon>
    </lineage>
</organism>
<name>A0A833ZVS6_9CHIR</name>
<evidence type="ECO:0000313" key="2">
    <source>
        <dbReference type="EMBL" id="KAF6099938.1"/>
    </source>
</evidence>
<feature type="compositionally biased region" description="Low complexity" evidence="1">
    <location>
        <begin position="37"/>
        <end position="47"/>
    </location>
</feature>
<feature type="region of interest" description="Disordered" evidence="1">
    <location>
        <begin position="1"/>
        <end position="103"/>
    </location>
</feature>
<dbReference type="Proteomes" id="UP000664940">
    <property type="component" value="Unassembled WGS sequence"/>
</dbReference>
<comment type="caution">
    <text evidence="2">The sequence shown here is derived from an EMBL/GenBank/DDBJ whole genome shotgun (WGS) entry which is preliminary data.</text>
</comment>
<dbReference type="AlphaFoldDB" id="A0A833ZVS6"/>
<gene>
    <name evidence="2" type="ORF">HJG60_011654</name>
</gene>
<sequence length="171" mass="18122">MPGLKARARRSARPARRPPGPLWLEPWPHTPGRALLRPSSPAALRAVRPPPPPELPESPGPRPGGRPQDTPKPRSWGSSWLSASHRCPGPDHTVPHAPAPAPRCRRAWPVWGAALPARWGLPDSPSTSAGDRRLLHSVPLPAPQILFLHTSHSPSSQAAGGPGSPAPTDPA</sequence>
<feature type="compositionally biased region" description="Pro residues" evidence="1">
    <location>
        <begin position="48"/>
        <end position="64"/>
    </location>
</feature>
<feature type="compositionally biased region" description="Basic residues" evidence="1">
    <location>
        <begin position="1"/>
        <end position="16"/>
    </location>
</feature>
<evidence type="ECO:0000256" key="1">
    <source>
        <dbReference type="SAM" id="MobiDB-lite"/>
    </source>
</evidence>
<protein>
    <submittedName>
        <fullName evidence="2">Uncharacterized protein</fullName>
    </submittedName>
</protein>
<evidence type="ECO:0000313" key="3">
    <source>
        <dbReference type="Proteomes" id="UP000664940"/>
    </source>
</evidence>